<evidence type="ECO:0000256" key="3">
    <source>
        <dbReference type="ARBA" id="ARBA00022475"/>
    </source>
</evidence>
<keyword evidence="4 8" id="KW-0808">Transferase</keyword>
<dbReference type="PANTHER" id="PTHR13929">
    <property type="entry name" value="1,4-DIHYDROXY-2-NAPHTHOATE OCTAPRENYLTRANSFERASE"/>
    <property type="match status" value="1"/>
</dbReference>
<dbReference type="AlphaFoldDB" id="A0A096AV65"/>
<organism evidence="10 11">
    <name type="scientific">Prevotella disiens DNF00882</name>
    <dbReference type="NCBI Taxonomy" id="1401075"/>
    <lineage>
        <taxon>Bacteria</taxon>
        <taxon>Pseudomonadati</taxon>
        <taxon>Bacteroidota</taxon>
        <taxon>Bacteroidia</taxon>
        <taxon>Bacteroidales</taxon>
        <taxon>Prevotellaceae</taxon>
        <taxon>Prevotella</taxon>
    </lineage>
</organism>
<accession>A0A096AV65</accession>
<evidence type="ECO:0000313" key="11">
    <source>
        <dbReference type="Proteomes" id="UP000029538"/>
    </source>
</evidence>
<dbReference type="GO" id="GO:0005886">
    <property type="term" value="C:plasma membrane"/>
    <property type="evidence" value="ECO:0007669"/>
    <property type="project" value="UniProtKB-SubCell"/>
</dbReference>
<evidence type="ECO:0000256" key="9">
    <source>
        <dbReference type="NCBIfam" id="TIGR00751"/>
    </source>
</evidence>
<keyword evidence="3 8" id="KW-1003">Cell membrane</keyword>
<evidence type="ECO:0000256" key="2">
    <source>
        <dbReference type="ARBA" id="ARBA00022428"/>
    </source>
</evidence>
<name>A0A096AV65_9BACT</name>
<feature type="transmembrane region" description="Helical" evidence="8">
    <location>
        <begin position="264"/>
        <end position="283"/>
    </location>
</feature>
<dbReference type="GO" id="GO:0042371">
    <property type="term" value="P:vitamin K biosynthetic process"/>
    <property type="evidence" value="ECO:0007669"/>
    <property type="project" value="TreeGrafter"/>
</dbReference>
<gene>
    <name evidence="8" type="primary">menA</name>
    <name evidence="10" type="ORF">HMPREF0654_00695</name>
</gene>
<keyword evidence="2 8" id="KW-0474">Menaquinone biosynthesis</keyword>
<dbReference type="RefSeq" id="WP_036881958.1">
    <property type="nucleotide sequence ID" value="NZ_JRNR01000002.1"/>
</dbReference>
<dbReference type="CDD" id="cd13962">
    <property type="entry name" value="PT_UbiA_UBIAD1"/>
    <property type="match status" value="1"/>
</dbReference>
<dbReference type="NCBIfam" id="TIGR00751">
    <property type="entry name" value="menA"/>
    <property type="match status" value="1"/>
</dbReference>
<comment type="catalytic activity">
    <reaction evidence="8">
        <text>an all-trans-polyprenyl diphosphate + 1,4-dihydroxy-2-naphthoate + H(+) = a 2-demethylmenaquinol + CO2 + diphosphate</text>
        <dbReference type="Rhea" id="RHEA:26478"/>
        <dbReference type="Rhea" id="RHEA-COMP:9563"/>
        <dbReference type="Rhea" id="RHEA-COMP:9564"/>
        <dbReference type="ChEBI" id="CHEBI:11173"/>
        <dbReference type="ChEBI" id="CHEBI:15378"/>
        <dbReference type="ChEBI" id="CHEBI:16526"/>
        <dbReference type="ChEBI" id="CHEBI:33019"/>
        <dbReference type="ChEBI" id="CHEBI:55437"/>
        <dbReference type="ChEBI" id="CHEBI:58914"/>
        <dbReference type="EC" id="2.5.1.74"/>
    </reaction>
</comment>
<dbReference type="InterPro" id="IPR026046">
    <property type="entry name" value="UBIAD1"/>
</dbReference>
<dbReference type="GO" id="GO:0046428">
    <property type="term" value="F:1,4-dihydroxy-2-naphthoate polyprenyltransferase activity"/>
    <property type="evidence" value="ECO:0007669"/>
    <property type="project" value="UniProtKB-UniRule"/>
</dbReference>
<dbReference type="InterPro" id="IPR044878">
    <property type="entry name" value="UbiA_sf"/>
</dbReference>
<feature type="transmembrane region" description="Helical" evidence="8">
    <location>
        <begin position="137"/>
        <end position="155"/>
    </location>
</feature>
<dbReference type="EC" id="2.5.1.74" evidence="8 9"/>
<keyword evidence="5 8" id="KW-0812">Transmembrane</keyword>
<dbReference type="EMBL" id="JRNR01000002">
    <property type="protein sequence ID" value="KGF50631.1"/>
    <property type="molecule type" value="Genomic_DNA"/>
</dbReference>
<comment type="similarity">
    <text evidence="8">Belongs to the MenA family. Type 1 subfamily.</text>
</comment>
<feature type="transmembrane region" description="Helical" evidence="8">
    <location>
        <begin position="162"/>
        <end position="181"/>
    </location>
</feature>
<dbReference type="UniPathway" id="UPA00079">
    <property type="reaction ID" value="UER00168"/>
</dbReference>
<comment type="pathway">
    <text evidence="8">Quinol/quinone metabolism; menaquinone biosynthesis; menaquinol from 1,4-dihydroxy-2-naphthoate: step 1/2.</text>
</comment>
<dbReference type="InterPro" id="IPR000537">
    <property type="entry name" value="UbiA_prenyltransferase"/>
</dbReference>
<evidence type="ECO:0000256" key="5">
    <source>
        <dbReference type="ARBA" id="ARBA00022692"/>
    </source>
</evidence>
<keyword evidence="6 8" id="KW-1133">Transmembrane helix</keyword>
<dbReference type="PANTHER" id="PTHR13929:SF0">
    <property type="entry name" value="UBIA PRENYLTRANSFERASE DOMAIN-CONTAINING PROTEIN 1"/>
    <property type="match status" value="1"/>
</dbReference>
<dbReference type="Proteomes" id="UP000029538">
    <property type="component" value="Unassembled WGS sequence"/>
</dbReference>
<evidence type="ECO:0000256" key="6">
    <source>
        <dbReference type="ARBA" id="ARBA00022989"/>
    </source>
</evidence>
<sequence>MSEKEDILSKMEQNVKTNSLNAWILAARPKTLTGASVPVMIGIAFAFKDLSWENFQIIPALLCTLFAFIMQIDANFVNDYFDCLKGNDDSETRLGPRRTCSEGWITLPAMRKGLIATTLLACIIGLPLIYYGGWEMILIGLLCVAFCFLYTTKLSYLGLGDLLVLVFFGIVPVCLTYYVILPKGLQTITWQVFVASLASGLVIDTLLVVNNYRDRENDKQANKNTLIVRIGEKRAEQLYHWLGFLGLLLMDSVFIFSYSSMRTLSLTLLFFYLFLHQKAFTEMKRIKHGKELNKVLGLTARNMFVFGLLATIGILLIKL</sequence>
<evidence type="ECO:0000256" key="1">
    <source>
        <dbReference type="ARBA" id="ARBA00004141"/>
    </source>
</evidence>
<comment type="caution">
    <text evidence="10">The sequence shown here is derived from an EMBL/GenBank/DDBJ whole genome shotgun (WGS) entry which is preliminary data.</text>
</comment>
<dbReference type="HAMAP" id="MF_01937">
    <property type="entry name" value="MenA_1"/>
    <property type="match status" value="1"/>
</dbReference>
<dbReference type="Pfam" id="PF01040">
    <property type="entry name" value="UbiA"/>
    <property type="match status" value="1"/>
</dbReference>
<feature type="transmembrane region" description="Helical" evidence="8">
    <location>
        <begin position="187"/>
        <end position="209"/>
    </location>
</feature>
<comment type="subcellular location">
    <subcellularLocation>
        <location evidence="8">Cell membrane</location>
        <topology evidence="8">Multi-pass membrane protein</topology>
    </subcellularLocation>
    <subcellularLocation>
        <location evidence="1">Membrane</location>
        <topology evidence="1">Multi-pass membrane protein</topology>
    </subcellularLocation>
</comment>
<dbReference type="PIRSF" id="PIRSF005355">
    <property type="entry name" value="UBIAD1"/>
    <property type="match status" value="1"/>
</dbReference>
<feature type="transmembrane region" description="Helical" evidence="8">
    <location>
        <begin position="113"/>
        <end position="131"/>
    </location>
</feature>
<keyword evidence="7 8" id="KW-0472">Membrane</keyword>
<evidence type="ECO:0000313" key="10">
    <source>
        <dbReference type="EMBL" id="KGF50631.1"/>
    </source>
</evidence>
<evidence type="ECO:0000256" key="7">
    <source>
        <dbReference type="ARBA" id="ARBA00023136"/>
    </source>
</evidence>
<dbReference type="InterPro" id="IPR004657">
    <property type="entry name" value="MenA"/>
</dbReference>
<evidence type="ECO:0000256" key="8">
    <source>
        <dbReference type="HAMAP-Rule" id="MF_01937"/>
    </source>
</evidence>
<dbReference type="GO" id="GO:0009234">
    <property type="term" value="P:menaquinone biosynthetic process"/>
    <property type="evidence" value="ECO:0007669"/>
    <property type="project" value="UniProtKB-UniRule"/>
</dbReference>
<feature type="transmembrane region" description="Helical" evidence="8">
    <location>
        <begin position="295"/>
        <end position="317"/>
    </location>
</feature>
<protein>
    <recommendedName>
        <fullName evidence="8 9">1,4-dihydroxy-2-naphthoate octaprenyltransferase</fullName>
        <shortName evidence="8">DHNA-octaprenyltransferase</shortName>
        <ecNumber evidence="8 9">2.5.1.74</ecNumber>
    </recommendedName>
</protein>
<reference evidence="10 11" key="1">
    <citation type="submission" date="2014-07" db="EMBL/GenBank/DDBJ databases">
        <authorList>
            <person name="McCorrison J."/>
            <person name="Sanka R."/>
            <person name="Torralba M."/>
            <person name="Gillis M."/>
            <person name="Haft D.H."/>
            <person name="Methe B."/>
            <person name="Sutton G."/>
            <person name="Nelson K.E."/>
        </authorList>
    </citation>
    <scope>NUCLEOTIDE SEQUENCE [LARGE SCALE GENOMIC DNA]</scope>
    <source>
        <strain evidence="10 11">DNF00882</strain>
    </source>
</reference>
<proteinExistence type="inferred from homology"/>
<evidence type="ECO:0000256" key="4">
    <source>
        <dbReference type="ARBA" id="ARBA00022679"/>
    </source>
</evidence>
<comment type="function">
    <text evidence="8">Conversion of 1,4-dihydroxy-2-naphthoate (DHNA) to demethylmenaquinone (DMK).</text>
</comment>
<dbReference type="Gene3D" id="1.10.357.140">
    <property type="entry name" value="UbiA prenyltransferase"/>
    <property type="match status" value="1"/>
</dbReference>